<dbReference type="SUPFAM" id="SSF103473">
    <property type="entry name" value="MFS general substrate transporter"/>
    <property type="match status" value="1"/>
</dbReference>
<dbReference type="eggNOG" id="COG2814">
    <property type="taxonomic scope" value="Bacteria"/>
</dbReference>
<organism evidence="9 10">
    <name type="scientific">Paraoerskovia marina</name>
    <dbReference type="NCBI Taxonomy" id="545619"/>
    <lineage>
        <taxon>Bacteria</taxon>
        <taxon>Bacillati</taxon>
        <taxon>Actinomycetota</taxon>
        <taxon>Actinomycetes</taxon>
        <taxon>Micrococcales</taxon>
        <taxon>Cellulomonadaceae</taxon>
        <taxon>Paraoerskovia</taxon>
    </lineage>
</organism>
<keyword evidence="3 7" id="KW-0812">Transmembrane</keyword>
<dbReference type="Proteomes" id="UP000185663">
    <property type="component" value="Chromosome I"/>
</dbReference>
<evidence type="ECO:0000256" key="2">
    <source>
        <dbReference type="ARBA" id="ARBA00022448"/>
    </source>
</evidence>
<sequence>MTKNAAAEPTADGVARRPGAAIFALTMAGVAQAADVSLHNTAIASAASDLGMSPSERAFAASVATLAMAASILAIGNLGDRIGRRLVLLWACGALLVGGLVTAVAPSAEIYIGGRVLTGFGLAGTLCLSMALIRTVAPDRVGKALSLFFTGQVAFTIPLTILGGWLIGGSWRYGYLVVPVVGIIAFVLNKRFVPRSKAVHARSTDGVGLSLIAVALVGIIWGVSDASGGWTSARVLVPLLIGVAALVAFLWWETHHDEPALPVNLFKDPDLAGALTADVSFNMWQAVMVLQLSLLWQYVYSYDALQVTVGQLPATIAMVLGAFAAGRLATRGQSAQSMVLVGLAGVAIAMGVFALAGGSSPYWVFGLGLVVGGFSRMLTETAAGEFFVGKPPADLVGATVASKPAIGQASFALGLALSSSLLYGGFGNGLQDVYDEVGLTPVQQTQISGYVAGGEAPGWVADSPQADEIVQGATDAYVTAYQTTTGVFAVVFVLLFLVAAWFLAILPRRRARAGLAPDGSAGPTDSSASGAAGA</sequence>
<dbReference type="OrthoDB" id="4571944at2"/>
<accession>A0A1H1UFY0</accession>
<dbReference type="Pfam" id="PF07690">
    <property type="entry name" value="MFS_1"/>
    <property type="match status" value="1"/>
</dbReference>
<feature type="transmembrane region" description="Helical" evidence="7">
    <location>
        <begin position="273"/>
        <end position="298"/>
    </location>
</feature>
<feature type="transmembrane region" description="Helical" evidence="7">
    <location>
        <begin position="57"/>
        <end position="75"/>
    </location>
</feature>
<feature type="compositionally biased region" description="Polar residues" evidence="6">
    <location>
        <begin position="523"/>
        <end position="534"/>
    </location>
</feature>
<dbReference type="AlphaFoldDB" id="A0A1H1UFY0"/>
<dbReference type="InterPro" id="IPR020846">
    <property type="entry name" value="MFS_dom"/>
</dbReference>
<feature type="transmembrane region" description="Helical" evidence="7">
    <location>
        <begin position="337"/>
        <end position="356"/>
    </location>
</feature>
<evidence type="ECO:0000313" key="10">
    <source>
        <dbReference type="Proteomes" id="UP000185663"/>
    </source>
</evidence>
<dbReference type="PROSITE" id="PS50850">
    <property type="entry name" value="MFS"/>
    <property type="match status" value="1"/>
</dbReference>
<feature type="transmembrane region" description="Helical" evidence="7">
    <location>
        <begin position="304"/>
        <end position="325"/>
    </location>
</feature>
<name>A0A1H1UFY0_9CELL</name>
<feature type="transmembrane region" description="Helical" evidence="7">
    <location>
        <begin position="145"/>
        <end position="167"/>
    </location>
</feature>
<dbReference type="Gene3D" id="1.20.1250.20">
    <property type="entry name" value="MFS general substrate transporter like domains"/>
    <property type="match status" value="1"/>
</dbReference>
<dbReference type="PANTHER" id="PTHR42718:SF9">
    <property type="entry name" value="MAJOR FACILITATOR SUPERFAMILY MULTIDRUG TRANSPORTER MFSC"/>
    <property type="match status" value="1"/>
</dbReference>
<dbReference type="InterPro" id="IPR036259">
    <property type="entry name" value="MFS_trans_sf"/>
</dbReference>
<dbReference type="STRING" id="545619.SAMN04489860_2185"/>
<feature type="transmembrane region" description="Helical" evidence="7">
    <location>
        <begin position="205"/>
        <end position="223"/>
    </location>
</feature>
<gene>
    <name evidence="9" type="ORF">SAMN04489860_2185</name>
</gene>
<evidence type="ECO:0000256" key="1">
    <source>
        <dbReference type="ARBA" id="ARBA00004651"/>
    </source>
</evidence>
<evidence type="ECO:0000256" key="4">
    <source>
        <dbReference type="ARBA" id="ARBA00022989"/>
    </source>
</evidence>
<feature type="transmembrane region" description="Helical" evidence="7">
    <location>
        <begin position="87"/>
        <end position="106"/>
    </location>
</feature>
<feature type="transmembrane region" description="Helical" evidence="7">
    <location>
        <begin position="173"/>
        <end position="193"/>
    </location>
</feature>
<evidence type="ECO:0000256" key="7">
    <source>
        <dbReference type="SAM" id="Phobius"/>
    </source>
</evidence>
<dbReference type="RefSeq" id="WP_083372507.1">
    <property type="nucleotide sequence ID" value="NZ_LT629776.1"/>
</dbReference>
<evidence type="ECO:0000256" key="6">
    <source>
        <dbReference type="SAM" id="MobiDB-lite"/>
    </source>
</evidence>
<keyword evidence="10" id="KW-1185">Reference proteome</keyword>
<dbReference type="GO" id="GO:0022857">
    <property type="term" value="F:transmembrane transporter activity"/>
    <property type="evidence" value="ECO:0007669"/>
    <property type="project" value="InterPro"/>
</dbReference>
<dbReference type="InterPro" id="IPR011701">
    <property type="entry name" value="MFS"/>
</dbReference>
<feature type="transmembrane region" description="Helical" evidence="7">
    <location>
        <begin position="235"/>
        <end position="252"/>
    </location>
</feature>
<keyword evidence="4 7" id="KW-1133">Transmembrane helix</keyword>
<feature type="transmembrane region" description="Helical" evidence="7">
    <location>
        <begin position="112"/>
        <end position="133"/>
    </location>
</feature>
<dbReference type="EMBL" id="LT629776">
    <property type="protein sequence ID" value="SDS71290.1"/>
    <property type="molecule type" value="Genomic_DNA"/>
</dbReference>
<dbReference type="PANTHER" id="PTHR42718">
    <property type="entry name" value="MAJOR FACILITATOR SUPERFAMILY MULTIDRUG TRANSPORTER MFSC"/>
    <property type="match status" value="1"/>
</dbReference>
<evidence type="ECO:0000313" key="9">
    <source>
        <dbReference type="EMBL" id="SDS71290.1"/>
    </source>
</evidence>
<evidence type="ECO:0000259" key="8">
    <source>
        <dbReference type="PROSITE" id="PS50850"/>
    </source>
</evidence>
<proteinExistence type="predicted"/>
<evidence type="ECO:0000256" key="3">
    <source>
        <dbReference type="ARBA" id="ARBA00022692"/>
    </source>
</evidence>
<reference evidence="9 10" key="1">
    <citation type="submission" date="2016-10" db="EMBL/GenBank/DDBJ databases">
        <authorList>
            <person name="de Groot N.N."/>
        </authorList>
    </citation>
    <scope>NUCLEOTIDE SEQUENCE [LARGE SCALE GENOMIC DNA]</scope>
    <source>
        <strain evidence="9 10">DSM 22126</strain>
    </source>
</reference>
<keyword evidence="2" id="KW-0813">Transport</keyword>
<comment type="subcellular location">
    <subcellularLocation>
        <location evidence="1">Cell membrane</location>
        <topology evidence="1">Multi-pass membrane protein</topology>
    </subcellularLocation>
</comment>
<protein>
    <submittedName>
        <fullName evidence="9">Major Facilitator Superfamily protein</fullName>
    </submittedName>
</protein>
<evidence type="ECO:0000256" key="5">
    <source>
        <dbReference type="ARBA" id="ARBA00023136"/>
    </source>
</evidence>
<feature type="transmembrane region" description="Helical" evidence="7">
    <location>
        <begin position="487"/>
        <end position="506"/>
    </location>
</feature>
<dbReference type="GO" id="GO:0005886">
    <property type="term" value="C:plasma membrane"/>
    <property type="evidence" value="ECO:0007669"/>
    <property type="project" value="UniProtKB-SubCell"/>
</dbReference>
<feature type="region of interest" description="Disordered" evidence="6">
    <location>
        <begin position="515"/>
        <end position="534"/>
    </location>
</feature>
<feature type="domain" description="Major facilitator superfamily (MFS) profile" evidence="8">
    <location>
        <begin position="21"/>
        <end position="510"/>
    </location>
</feature>
<keyword evidence="5 7" id="KW-0472">Membrane</keyword>